<dbReference type="EMBL" id="CP101185">
    <property type="protein sequence ID" value="UYV99544.1"/>
    <property type="molecule type" value="Genomic_DNA"/>
</dbReference>
<organism evidence="4 5">
    <name type="scientific">Paenarthrobacter ureafaciens</name>
    <dbReference type="NCBI Taxonomy" id="37931"/>
    <lineage>
        <taxon>Bacteria</taxon>
        <taxon>Bacillati</taxon>
        <taxon>Actinomycetota</taxon>
        <taxon>Actinomycetes</taxon>
        <taxon>Micrococcales</taxon>
        <taxon>Micrococcaceae</taxon>
        <taxon>Paenarthrobacter</taxon>
    </lineage>
</organism>
<reference evidence="4" key="1">
    <citation type="submission" date="2022-07" db="EMBL/GenBank/DDBJ databases">
        <authorList>
            <person name="Wu T."/>
        </authorList>
    </citation>
    <scope>NUCLEOTIDE SEQUENCE</scope>
    <source>
        <strain evidence="4">SD-1</strain>
    </source>
</reference>
<keyword evidence="5" id="KW-1185">Reference proteome</keyword>
<evidence type="ECO:0000313" key="5">
    <source>
        <dbReference type="Proteomes" id="UP001163293"/>
    </source>
</evidence>
<feature type="domain" description="Right handed beta helix" evidence="3">
    <location>
        <begin position="54"/>
        <end position="231"/>
    </location>
</feature>
<evidence type="ECO:0000256" key="2">
    <source>
        <dbReference type="ARBA" id="ARBA00022525"/>
    </source>
</evidence>
<dbReference type="Gene3D" id="2.160.20.10">
    <property type="entry name" value="Single-stranded right-handed beta-helix, Pectin lyase-like"/>
    <property type="match status" value="1"/>
</dbReference>
<gene>
    <name evidence="4" type="ORF">NL394_10215</name>
</gene>
<sequence length="278" mass="29181">MLAEPLLLKSNVALRGQGAGTVLKAGPGFLSSEGPFGGHPLITTNGANNVTIAGLTADHSGDQLDGNTRGRLSEFLVDVRHSRNALVEGIRTQNPFTYSIAVVASSDFCVRNNQTVADSSGSYDQLDGIHITDSHGGVVEGNTVDQGQGADGDDGLVAQTIGAEVFDVVYRNNNVRGGPHGSGLQLAVGKHSIRNITVENNTFRNSPNGIQTGYYDGFAAVRDIHVVGNSFAEMPGPWLTFHGELQNINVADNLYCHTGSLRLGDGPGNKAVNNKEGC</sequence>
<dbReference type="SMART" id="SM00710">
    <property type="entry name" value="PbH1"/>
    <property type="match status" value="5"/>
</dbReference>
<dbReference type="PANTHER" id="PTHR31375">
    <property type="match status" value="1"/>
</dbReference>
<comment type="subcellular location">
    <subcellularLocation>
        <location evidence="1">Secreted</location>
    </subcellularLocation>
</comment>
<dbReference type="Pfam" id="PF13229">
    <property type="entry name" value="Beta_helix"/>
    <property type="match status" value="1"/>
</dbReference>
<dbReference type="GO" id="GO:0005576">
    <property type="term" value="C:extracellular region"/>
    <property type="evidence" value="ECO:0007669"/>
    <property type="project" value="UniProtKB-SubCell"/>
</dbReference>
<dbReference type="RefSeq" id="WP_069696511.1">
    <property type="nucleotide sequence ID" value="NZ_CP043010.1"/>
</dbReference>
<dbReference type="InterPro" id="IPR012334">
    <property type="entry name" value="Pectin_lyas_fold"/>
</dbReference>
<proteinExistence type="predicted"/>
<dbReference type="AlphaFoldDB" id="A0AAX3ENC2"/>
<protein>
    <submittedName>
        <fullName evidence="4">Right-handed parallel beta-helix repeat-containing protein</fullName>
    </submittedName>
</protein>
<evidence type="ECO:0000259" key="3">
    <source>
        <dbReference type="Pfam" id="PF13229"/>
    </source>
</evidence>
<dbReference type="InterPro" id="IPR011050">
    <property type="entry name" value="Pectin_lyase_fold/virulence"/>
</dbReference>
<name>A0AAX3ENC2_PAEUR</name>
<keyword evidence="2" id="KW-0964">Secreted</keyword>
<evidence type="ECO:0000313" key="4">
    <source>
        <dbReference type="EMBL" id="UYV99544.1"/>
    </source>
</evidence>
<dbReference type="SUPFAM" id="SSF51126">
    <property type="entry name" value="Pectin lyase-like"/>
    <property type="match status" value="1"/>
</dbReference>
<dbReference type="InterPro" id="IPR006626">
    <property type="entry name" value="PbH1"/>
</dbReference>
<accession>A0AAX3ENC2</accession>
<dbReference type="Proteomes" id="UP001163293">
    <property type="component" value="Chromosome"/>
</dbReference>
<dbReference type="InterPro" id="IPR039448">
    <property type="entry name" value="Beta_helix"/>
</dbReference>
<evidence type="ECO:0000256" key="1">
    <source>
        <dbReference type="ARBA" id="ARBA00004613"/>
    </source>
</evidence>